<evidence type="ECO:0000313" key="4">
    <source>
        <dbReference type="Proteomes" id="UP000436088"/>
    </source>
</evidence>
<organism evidence="3 4">
    <name type="scientific">Hibiscus syriacus</name>
    <name type="common">Rose of Sharon</name>
    <dbReference type="NCBI Taxonomy" id="106335"/>
    <lineage>
        <taxon>Eukaryota</taxon>
        <taxon>Viridiplantae</taxon>
        <taxon>Streptophyta</taxon>
        <taxon>Embryophyta</taxon>
        <taxon>Tracheophyta</taxon>
        <taxon>Spermatophyta</taxon>
        <taxon>Magnoliopsida</taxon>
        <taxon>eudicotyledons</taxon>
        <taxon>Gunneridae</taxon>
        <taxon>Pentapetalae</taxon>
        <taxon>rosids</taxon>
        <taxon>malvids</taxon>
        <taxon>Malvales</taxon>
        <taxon>Malvaceae</taxon>
        <taxon>Malvoideae</taxon>
        <taxon>Hibiscus</taxon>
    </lineage>
</organism>
<reference evidence="3" key="1">
    <citation type="submission" date="2019-09" db="EMBL/GenBank/DDBJ databases">
        <title>Draft genome information of white flower Hibiscus syriacus.</title>
        <authorList>
            <person name="Kim Y.-M."/>
        </authorList>
    </citation>
    <scope>NUCLEOTIDE SEQUENCE [LARGE SCALE GENOMIC DNA]</scope>
    <source>
        <strain evidence="3">YM2019G1</strain>
    </source>
</reference>
<comment type="caution">
    <text evidence="3">The sequence shown here is derived from an EMBL/GenBank/DDBJ whole genome shotgun (WGS) entry which is preliminary data.</text>
</comment>
<keyword evidence="1" id="KW-0732">Signal</keyword>
<evidence type="ECO:0000259" key="2">
    <source>
        <dbReference type="SMART" id="SM00499"/>
    </source>
</evidence>
<sequence length="106" mass="11207">MEGYAKLMVVTMVVVGLALGSGPRVASGQKVCGMSKEGFQACQPSVTAVNPNPPPPSAPCCMALNGADLTCLCFFKNSKWMTDYGVDFNRAKELPVKCNLGKDLTC</sequence>
<dbReference type="InterPro" id="IPR036312">
    <property type="entry name" value="Bifun_inhib/LTP/seed_sf"/>
</dbReference>
<protein>
    <submittedName>
        <fullName evidence="3">Dolichyl-diphosphooligosaccharide-protein glycosyltransferase 48kDa subunit family protein</fullName>
    </submittedName>
</protein>
<dbReference type="PANTHER" id="PTHR33122">
    <property type="entry name" value="LIPID BINDING PROTEIN-RELATED"/>
    <property type="match status" value="1"/>
</dbReference>
<dbReference type="SMART" id="SM00499">
    <property type="entry name" value="AAI"/>
    <property type="match status" value="1"/>
</dbReference>
<feature type="domain" description="Bifunctional inhibitor/plant lipid transfer protein/seed storage helical" evidence="2">
    <location>
        <begin position="32"/>
        <end position="106"/>
    </location>
</feature>
<evidence type="ECO:0000256" key="1">
    <source>
        <dbReference type="SAM" id="SignalP"/>
    </source>
</evidence>
<dbReference type="Gene3D" id="1.10.110.10">
    <property type="entry name" value="Plant lipid-transfer and hydrophobic proteins"/>
    <property type="match status" value="1"/>
</dbReference>
<dbReference type="EMBL" id="VEPZ02000224">
    <property type="protein sequence ID" value="KAE8729616.1"/>
    <property type="molecule type" value="Genomic_DNA"/>
</dbReference>
<proteinExistence type="predicted"/>
<keyword evidence="4" id="KW-1185">Reference proteome</keyword>
<dbReference type="InterPro" id="IPR039265">
    <property type="entry name" value="DIR1-like"/>
</dbReference>
<dbReference type="GO" id="GO:0005504">
    <property type="term" value="F:fatty acid binding"/>
    <property type="evidence" value="ECO:0007669"/>
    <property type="project" value="InterPro"/>
</dbReference>
<gene>
    <name evidence="3" type="ORF">F3Y22_tig00003507pilonHSYRG00195</name>
</gene>
<dbReference type="OrthoDB" id="643149at2759"/>
<dbReference type="Proteomes" id="UP000436088">
    <property type="component" value="Unassembled WGS sequence"/>
</dbReference>
<accession>A0A6A3CLA5</accession>
<evidence type="ECO:0000313" key="3">
    <source>
        <dbReference type="EMBL" id="KAE8729616.1"/>
    </source>
</evidence>
<feature type="signal peptide" evidence="1">
    <location>
        <begin position="1"/>
        <end position="28"/>
    </location>
</feature>
<name>A0A6A3CLA5_HIBSY</name>
<dbReference type="GO" id="GO:0009627">
    <property type="term" value="P:systemic acquired resistance"/>
    <property type="evidence" value="ECO:0007669"/>
    <property type="project" value="InterPro"/>
</dbReference>
<feature type="chain" id="PRO_5025447060" evidence="1">
    <location>
        <begin position="29"/>
        <end position="106"/>
    </location>
</feature>
<dbReference type="AlphaFoldDB" id="A0A6A3CLA5"/>
<dbReference type="GO" id="GO:0016740">
    <property type="term" value="F:transferase activity"/>
    <property type="evidence" value="ECO:0007669"/>
    <property type="project" value="UniProtKB-KW"/>
</dbReference>
<dbReference type="Pfam" id="PF14368">
    <property type="entry name" value="LTP_2"/>
    <property type="match status" value="1"/>
</dbReference>
<dbReference type="PANTHER" id="PTHR33122:SF36">
    <property type="entry name" value="LIPID TRANSFER PROTEIN"/>
    <property type="match status" value="1"/>
</dbReference>
<dbReference type="InterPro" id="IPR016140">
    <property type="entry name" value="Bifunc_inhib/LTP/seed_store"/>
</dbReference>
<dbReference type="SUPFAM" id="SSF47699">
    <property type="entry name" value="Bifunctional inhibitor/lipid-transfer protein/seed storage 2S albumin"/>
    <property type="match status" value="1"/>
</dbReference>